<evidence type="ECO:0000313" key="3">
    <source>
        <dbReference type="Proteomes" id="UP001331761"/>
    </source>
</evidence>
<organism evidence="2 3">
    <name type="scientific">Trichostrongylus colubriformis</name>
    <name type="common">Black scour worm</name>
    <dbReference type="NCBI Taxonomy" id="6319"/>
    <lineage>
        <taxon>Eukaryota</taxon>
        <taxon>Metazoa</taxon>
        <taxon>Ecdysozoa</taxon>
        <taxon>Nematoda</taxon>
        <taxon>Chromadorea</taxon>
        <taxon>Rhabditida</taxon>
        <taxon>Rhabditina</taxon>
        <taxon>Rhabditomorpha</taxon>
        <taxon>Strongyloidea</taxon>
        <taxon>Trichostrongylidae</taxon>
        <taxon>Trichostrongylus</taxon>
    </lineage>
</organism>
<protein>
    <submittedName>
        <fullName evidence="2">Uncharacterized protein</fullName>
    </submittedName>
</protein>
<dbReference type="Proteomes" id="UP001331761">
    <property type="component" value="Unassembled WGS sequence"/>
</dbReference>
<sequence length="192" mass="21628">MKIQLGSTVAAEDSSVADSQPSEEVYEGTLETAKEDSNDDDELDFMPLNYDATTASKNPVPEISKLDLSLLSPQVEVRREITTKPPISTCTQRTMALPDWMRLLPLEETSSSTRLPLLQYTPPRQREWKTERYTQTRAFSSGVTEIACQTAEDERNPPDSGFLEVAEKSPGKKIEIIQPMSRENIREMLSQM</sequence>
<dbReference type="AlphaFoldDB" id="A0AAN8FZF2"/>
<gene>
    <name evidence="2" type="ORF">GCK32_011985</name>
</gene>
<name>A0AAN8FZF2_TRICO</name>
<dbReference type="EMBL" id="WIXE01001362">
    <property type="protein sequence ID" value="KAK5985764.1"/>
    <property type="molecule type" value="Genomic_DNA"/>
</dbReference>
<reference evidence="2 3" key="1">
    <citation type="submission" date="2019-10" db="EMBL/GenBank/DDBJ databases">
        <title>Assembly and Annotation for the nematode Trichostrongylus colubriformis.</title>
        <authorList>
            <person name="Martin J."/>
        </authorList>
    </citation>
    <scope>NUCLEOTIDE SEQUENCE [LARGE SCALE GENOMIC DNA]</scope>
    <source>
        <strain evidence="2">G859</strain>
        <tissue evidence="2">Whole worm</tissue>
    </source>
</reference>
<proteinExistence type="predicted"/>
<evidence type="ECO:0000313" key="2">
    <source>
        <dbReference type="EMBL" id="KAK5985764.1"/>
    </source>
</evidence>
<comment type="caution">
    <text evidence="2">The sequence shown here is derived from an EMBL/GenBank/DDBJ whole genome shotgun (WGS) entry which is preliminary data.</text>
</comment>
<keyword evidence="3" id="KW-1185">Reference proteome</keyword>
<accession>A0AAN8FZF2</accession>
<feature type="region of interest" description="Disordered" evidence="1">
    <location>
        <begin position="1"/>
        <end position="42"/>
    </location>
</feature>
<evidence type="ECO:0000256" key="1">
    <source>
        <dbReference type="SAM" id="MobiDB-lite"/>
    </source>
</evidence>